<dbReference type="Gene3D" id="3.40.50.360">
    <property type="match status" value="1"/>
</dbReference>
<organism evidence="4 5">
    <name type="scientific">Carboxydocella sporoproducens DSM 16521</name>
    <dbReference type="NCBI Taxonomy" id="1121270"/>
    <lineage>
        <taxon>Bacteria</taxon>
        <taxon>Bacillati</taxon>
        <taxon>Bacillota</taxon>
        <taxon>Clostridia</taxon>
        <taxon>Eubacteriales</taxon>
        <taxon>Clostridiales Family XVI. Incertae Sedis</taxon>
        <taxon>Carboxydocella</taxon>
    </lineage>
</organism>
<dbReference type="EMBL" id="FUXM01000052">
    <property type="protein sequence ID" value="SKA26217.1"/>
    <property type="molecule type" value="Genomic_DNA"/>
</dbReference>
<keyword evidence="2" id="KW-0288">FMN</keyword>
<dbReference type="AlphaFoldDB" id="A0A1T4SDH8"/>
<gene>
    <name evidence="4" type="ORF">SAMN02745885_02614</name>
</gene>
<reference evidence="5" key="1">
    <citation type="submission" date="2017-02" db="EMBL/GenBank/DDBJ databases">
        <authorList>
            <person name="Varghese N."/>
            <person name="Submissions S."/>
        </authorList>
    </citation>
    <scope>NUCLEOTIDE SEQUENCE [LARGE SCALE GENOMIC DNA]</scope>
    <source>
        <strain evidence="5">DSM 16521</strain>
    </source>
</reference>
<dbReference type="Pfam" id="PF03358">
    <property type="entry name" value="FMN_red"/>
    <property type="match status" value="1"/>
</dbReference>
<evidence type="ECO:0000259" key="3">
    <source>
        <dbReference type="Pfam" id="PF03358"/>
    </source>
</evidence>
<dbReference type="PANTHER" id="PTHR43278">
    <property type="entry name" value="NAD(P)H-DEPENDENT FMN-CONTAINING OXIDOREDUCTASE YWQN-RELATED"/>
    <property type="match status" value="1"/>
</dbReference>
<evidence type="ECO:0000256" key="1">
    <source>
        <dbReference type="ARBA" id="ARBA00022630"/>
    </source>
</evidence>
<dbReference type="SUPFAM" id="SSF52218">
    <property type="entry name" value="Flavoproteins"/>
    <property type="match status" value="1"/>
</dbReference>
<protein>
    <submittedName>
        <fullName evidence="4">Multimeric flavodoxin WrbA</fullName>
    </submittedName>
</protein>
<accession>A0A1T4SDH8</accession>
<sequence>MRDRFIGLGRGEEGGNNMKRVLGIIATARRFGNSELMVKHILSRLPVQVEKRMLNLAELKLEYCRACYKCLEPGQSCPLPDDLNFVLEEIRQADAIVLAVPVYFLGPHASLKVFADRLLGVGANSEQYAGKACVTITTYGAPGWMGYAQEVVDMLPKLFRFQHVGSLLVHAALPGEGLANPQVVAELDRLARALQTGGEVTRAPFACPDCGSGYVRLQQADAFLCPLCGSTGTVGQAGLELGESRQQSRFSPEGLKEHFNHWLVEMKQKFLQNRVQLKEVQKPYRGLDWWVRK</sequence>
<dbReference type="InterPro" id="IPR029039">
    <property type="entry name" value="Flavoprotein-like_sf"/>
</dbReference>
<dbReference type="PANTHER" id="PTHR43278:SF4">
    <property type="entry name" value="NAD(P)H-DEPENDENT FMN-CONTAINING OXIDOREDUCTASE YWQN-RELATED"/>
    <property type="match status" value="1"/>
</dbReference>
<evidence type="ECO:0000313" key="5">
    <source>
        <dbReference type="Proteomes" id="UP000189933"/>
    </source>
</evidence>
<keyword evidence="5" id="KW-1185">Reference proteome</keyword>
<dbReference type="Proteomes" id="UP000189933">
    <property type="component" value="Unassembled WGS sequence"/>
</dbReference>
<evidence type="ECO:0000256" key="2">
    <source>
        <dbReference type="ARBA" id="ARBA00022643"/>
    </source>
</evidence>
<evidence type="ECO:0000313" key="4">
    <source>
        <dbReference type="EMBL" id="SKA26217.1"/>
    </source>
</evidence>
<proteinExistence type="predicted"/>
<feature type="domain" description="NADPH-dependent FMN reductase-like" evidence="3">
    <location>
        <begin position="20"/>
        <end position="166"/>
    </location>
</feature>
<keyword evidence="1" id="KW-0285">Flavoprotein</keyword>
<dbReference type="GO" id="GO:0016491">
    <property type="term" value="F:oxidoreductase activity"/>
    <property type="evidence" value="ECO:0007669"/>
    <property type="project" value="InterPro"/>
</dbReference>
<dbReference type="InterPro" id="IPR051796">
    <property type="entry name" value="ISF_SsuE-like"/>
</dbReference>
<name>A0A1T4SDH8_9FIRM</name>
<dbReference type="InterPro" id="IPR005025">
    <property type="entry name" value="FMN_Rdtase-like_dom"/>
</dbReference>